<protein>
    <submittedName>
        <fullName evidence="3">Alpha/beta hydrolase</fullName>
    </submittedName>
</protein>
<dbReference type="InterPro" id="IPR000073">
    <property type="entry name" value="AB_hydrolase_1"/>
</dbReference>
<feature type="domain" description="AB hydrolase-1" evidence="2">
    <location>
        <begin position="40"/>
        <end position="276"/>
    </location>
</feature>
<reference evidence="3" key="1">
    <citation type="submission" date="2020-05" db="EMBL/GenBank/DDBJ databases">
        <authorList>
            <person name="Zhu T."/>
            <person name="Keshari N."/>
            <person name="Lu X."/>
        </authorList>
    </citation>
    <scope>NUCLEOTIDE SEQUENCE</scope>
    <source>
        <strain evidence="3">NK1-12</strain>
    </source>
</reference>
<proteinExistence type="inferred from homology"/>
<name>A0AA97AJM0_9CYAN</name>
<keyword evidence="3" id="KW-0378">Hydrolase</keyword>
<dbReference type="InterPro" id="IPR050471">
    <property type="entry name" value="AB_hydrolase"/>
</dbReference>
<evidence type="ECO:0000313" key="3">
    <source>
        <dbReference type="EMBL" id="WNZ26789.1"/>
    </source>
</evidence>
<dbReference type="EMBL" id="CP053586">
    <property type="protein sequence ID" value="WNZ26789.1"/>
    <property type="molecule type" value="Genomic_DNA"/>
</dbReference>
<evidence type="ECO:0000256" key="1">
    <source>
        <dbReference type="ARBA" id="ARBA00038128"/>
    </source>
</evidence>
<dbReference type="GO" id="GO:0016787">
    <property type="term" value="F:hydrolase activity"/>
    <property type="evidence" value="ECO:0007669"/>
    <property type="project" value="UniProtKB-KW"/>
</dbReference>
<evidence type="ECO:0000259" key="2">
    <source>
        <dbReference type="Pfam" id="PF00561"/>
    </source>
</evidence>
<sequence length="288" mass="32167">MLQSTQSSATRPAQQLSQKSLIETNDGTRLFYQDLGAGQPVVFIHGWVVGADIWEYQMSDLPNHVRCIAYDCRGCGRSDQPSNGYDYDTLADDLAALLEQLDLQNVVLVAHSMGCGEVVRYLSRHGAARIDRVVLVATNTPFLLRMKDNPDGFDKQILDDTITELKRDRPRYLAAIAPTFFGTDLSTLSISPEMMQWGVGLALRASPKATIEMMRANFETDFRPDLHAVTVPTLIIHGDRDQSHPIDVTGRKTAQLIRGSQFKVYEGAAHGLFITHKEQFNRDLLAFI</sequence>
<dbReference type="FunFam" id="3.40.50.1820:FF:000205">
    <property type="entry name" value="Non-haem bromoperoxidase BPO-A2"/>
    <property type="match status" value="1"/>
</dbReference>
<dbReference type="Gene3D" id="3.40.50.1820">
    <property type="entry name" value="alpha/beta hydrolase"/>
    <property type="match status" value="1"/>
</dbReference>
<dbReference type="PANTHER" id="PTHR43433">
    <property type="entry name" value="HYDROLASE, ALPHA/BETA FOLD FAMILY PROTEIN"/>
    <property type="match status" value="1"/>
</dbReference>
<gene>
    <name evidence="3" type="ORF">HJG54_25395</name>
</gene>
<dbReference type="Pfam" id="PF00561">
    <property type="entry name" value="Abhydrolase_1"/>
    <property type="match status" value="1"/>
</dbReference>
<dbReference type="SUPFAM" id="SSF53474">
    <property type="entry name" value="alpha/beta-Hydrolases"/>
    <property type="match status" value="1"/>
</dbReference>
<dbReference type="PANTHER" id="PTHR43433:SF4">
    <property type="entry name" value="NON-HEME CHLOROPEROXIDASE-RELATED"/>
    <property type="match status" value="1"/>
</dbReference>
<comment type="similarity">
    <text evidence="1">Belongs to the AB hydrolase superfamily. Bacterial non-heme haloperoxidase / perhydrolase family.</text>
</comment>
<dbReference type="InterPro" id="IPR029058">
    <property type="entry name" value="AB_hydrolase_fold"/>
</dbReference>
<organism evidence="3">
    <name type="scientific">Leptolyngbya sp. NK1-12</name>
    <dbReference type="NCBI Taxonomy" id="2547451"/>
    <lineage>
        <taxon>Bacteria</taxon>
        <taxon>Bacillati</taxon>
        <taxon>Cyanobacteriota</taxon>
        <taxon>Cyanophyceae</taxon>
        <taxon>Leptolyngbyales</taxon>
        <taxon>Leptolyngbyaceae</taxon>
        <taxon>Leptolyngbya group</taxon>
        <taxon>Leptolyngbya</taxon>
    </lineage>
</organism>
<dbReference type="PRINTS" id="PR00111">
    <property type="entry name" value="ABHYDROLASE"/>
</dbReference>
<accession>A0AA97AJM0</accession>
<dbReference type="AlphaFoldDB" id="A0AA97AJM0"/>